<dbReference type="RefSeq" id="XP_022310624.1">
    <property type="nucleotide sequence ID" value="XM_022454916.1"/>
</dbReference>
<evidence type="ECO:0000256" key="4">
    <source>
        <dbReference type="SAM" id="SignalP"/>
    </source>
</evidence>
<dbReference type="Pfam" id="PF00386">
    <property type="entry name" value="C1q"/>
    <property type="match status" value="1"/>
</dbReference>
<keyword evidence="6" id="KW-1185">Reference proteome</keyword>
<evidence type="ECO:0000313" key="6">
    <source>
        <dbReference type="Proteomes" id="UP000694844"/>
    </source>
</evidence>
<dbReference type="PANTHER" id="PTHR22923">
    <property type="entry name" value="CEREBELLIN-RELATED"/>
    <property type="match status" value="1"/>
</dbReference>
<feature type="chain" id="PRO_5034837236" evidence="4">
    <location>
        <begin position="18"/>
        <end position="182"/>
    </location>
</feature>
<dbReference type="InterPro" id="IPR008983">
    <property type="entry name" value="Tumour_necrosis_fac-like_dom"/>
</dbReference>
<feature type="domain" description="C1q" evidence="5">
    <location>
        <begin position="50"/>
        <end position="182"/>
    </location>
</feature>
<dbReference type="GO" id="GO:0005576">
    <property type="term" value="C:extracellular region"/>
    <property type="evidence" value="ECO:0007669"/>
    <property type="project" value="UniProtKB-SubCell"/>
</dbReference>
<dbReference type="InterPro" id="IPR050822">
    <property type="entry name" value="Cerebellin_Synaptic_Org"/>
</dbReference>
<name>A0A8B8C678_CRAVI</name>
<dbReference type="OrthoDB" id="10000320at2759"/>
<keyword evidence="2" id="KW-0964">Secreted</keyword>
<evidence type="ECO:0000256" key="1">
    <source>
        <dbReference type="ARBA" id="ARBA00004613"/>
    </source>
</evidence>
<dbReference type="SUPFAM" id="SSF49842">
    <property type="entry name" value="TNF-like"/>
    <property type="match status" value="1"/>
</dbReference>
<dbReference type="KEGG" id="cvn:111115978"/>
<dbReference type="Gene3D" id="2.60.120.40">
    <property type="match status" value="1"/>
</dbReference>
<proteinExistence type="predicted"/>
<dbReference type="GeneID" id="111115978"/>
<dbReference type="PROSITE" id="PS50871">
    <property type="entry name" value="C1Q"/>
    <property type="match status" value="1"/>
</dbReference>
<dbReference type="PRINTS" id="PR00007">
    <property type="entry name" value="COMPLEMNTC1Q"/>
</dbReference>
<evidence type="ECO:0000313" key="7">
    <source>
        <dbReference type="RefSeq" id="XP_022310624.1"/>
    </source>
</evidence>
<dbReference type="PANTHER" id="PTHR22923:SF116">
    <property type="entry name" value="C1Q DOMAIN-CONTAINING PROTEIN"/>
    <property type="match status" value="1"/>
</dbReference>
<dbReference type="InterPro" id="IPR001073">
    <property type="entry name" value="C1q_dom"/>
</dbReference>
<accession>A0A8B8C678</accession>
<organism evidence="6 7">
    <name type="scientific">Crassostrea virginica</name>
    <name type="common">Eastern oyster</name>
    <dbReference type="NCBI Taxonomy" id="6565"/>
    <lineage>
        <taxon>Eukaryota</taxon>
        <taxon>Metazoa</taxon>
        <taxon>Spiralia</taxon>
        <taxon>Lophotrochozoa</taxon>
        <taxon>Mollusca</taxon>
        <taxon>Bivalvia</taxon>
        <taxon>Autobranchia</taxon>
        <taxon>Pteriomorphia</taxon>
        <taxon>Ostreida</taxon>
        <taxon>Ostreoidea</taxon>
        <taxon>Ostreidae</taxon>
        <taxon>Crassostrea</taxon>
    </lineage>
</organism>
<dbReference type="Proteomes" id="UP000694844">
    <property type="component" value="Chromosome 9"/>
</dbReference>
<evidence type="ECO:0000256" key="3">
    <source>
        <dbReference type="ARBA" id="ARBA00022729"/>
    </source>
</evidence>
<sequence length="182" mass="20106">MYLILFALLMVMPCAFSEKVSTKPGLKMFRDEYKSVTQTCLDLGFAKNSCNSDKVAFHVTLSKNLYNLARLGRVVFEAVDLNEGKGYDPSTGVFTVPAPGVYVFDWTTLNQVGKYALTSLVVNGTSRSQVYCDGNVNTHLSCSKMTIVKLKQGNQVWIGVFGGTHGNSYFVKNYTSFSGFKL</sequence>
<comment type="subcellular location">
    <subcellularLocation>
        <location evidence="1">Secreted</location>
    </subcellularLocation>
</comment>
<protein>
    <submittedName>
        <fullName evidence="7">Complement C1q tumor necrosis factor-related protein 2-like</fullName>
    </submittedName>
</protein>
<keyword evidence="3 4" id="KW-0732">Signal</keyword>
<evidence type="ECO:0000256" key="2">
    <source>
        <dbReference type="ARBA" id="ARBA00022525"/>
    </source>
</evidence>
<dbReference type="SMART" id="SM00110">
    <property type="entry name" value="C1Q"/>
    <property type="match status" value="1"/>
</dbReference>
<gene>
    <name evidence="7" type="primary">LOC111115978</name>
</gene>
<feature type="signal peptide" evidence="4">
    <location>
        <begin position="1"/>
        <end position="17"/>
    </location>
</feature>
<reference evidence="7" key="1">
    <citation type="submission" date="2025-08" db="UniProtKB">
        <authorList>
            <consortium name="RefSeq"/>
        </authorList>
    </citation>
    <scope>IDENTIFICATION</scope>
    <source>
        <tissue evidence="7">Whole sample</tissue>
    </source>
</reference>
<evidence type="ECO:0000259" key="5">
    <source>
        <dbReference type="PROSITE" id="PS50871"/>
    </source>
</evidence>
<dbReference type="AlphaFoldDB" id="A0A8B8C678"/>